<accession>A0A1M5T0F2</accession>
<dbReference type="SUPFAM" id="SSF52833">
    <property type="entry name" value="Thioredoxin-like"/>
    <property type="match status" value="1"/>
</dbReference>
<protein>
    <submittedName>
        <fullName evidence="2">Glutaredoxin-like protein, YruB-family</fullName>
    </submittedName>
</protein>
<dbReference type="PROSITE" id="PS51354">
    <property type="entry name" value="GLUTAREDOXIN_2"/>
    <property type="match status" value="1"/>
</dbReference>
<keyword evidence="3" id="KW-1185">Reference proteome</keyword>
<dbReference type="PANTHER" id="PTHR34386:SF1">
    <property type="entry name" value="GLUTAREDOXIN-LIKE PROTEIN NRDH"/>
    <property type="match status" value="1"/>
</dbReference>
<dbReference type="NCBIfam" id="NF041212">
    <property type="entry name" value="Uxx_star"/>
    <property type="match status" value="1"/>
</dbReference>
<dbReference type="EMBL" id="FQXN01000004">
    <property type="protein sequence ID" value="SHH44264.1"/>
    <property type="molecule type" value="Genomic_DNA"/>
</dbReference>
<feature type="domain" description="Glutaredoxin" evidence="1">
    <location>
        <begin position="6"/>
        <end position="65"/>
    </location>
</feature>
<organism evidence="2 3">
    <name type="scientific">Thermosipho atlanticus DSM 15807</name>
    <dbReference type="NCBI Taxonomy" id="1123380"/>
    <lineage>
        <taxon>Bacteria</taxon>
        <taxon>Thermotogati</taxon>
        <taxon>Thermotogota</taxon>
        <taxon>Thermotogae</taxon>
        <taxon>Thermotogales</taxon>
        <taxon>Fervidobacteriaceae</taxon>
        <taxon>Thermosipho</taxon>
    </lineage>
</organism>
<reference evidence="3" key="1">
    <citation type="submission" date="2016-11" db="EMBL/GenBank/DDBJ databases">
        <authorList>
            <person name="Varghese N."/>
            <person name="Submissions S."/>
        </authorList>
    </citation>
    <scope>NUCLEOTIDE SEQUENCE [LARGE SCALE GENOMIC DNA]</scope>
    <source>
        <strain evidence="3">DSM 15807</strain>
    </source>
</reference>
<dbReference type="InterPro" id="IPR051548">
    <property type="entry name" value="Grx-like_ET"/>
</dbReference>
<evidence type="ECO:0000313" key="3">
    <source>
        <dbReference type="Proteomes" id="UP000242592"/>
    </source>
</evidence>
<dbReference type="AlphaFoldDB" id="A0A1M5T0F2"/>
<dbReference type="Pfam" id="PF00462">
    <property type="entry name" value="Glutaredoxin"/>
    <property type="match status" value="1"/>
</dbReference>
<dbReference type="Gene3D" id="3.40.30.10">
    <property type="entry name" value="Glutaredoxin"/>
    <property type="match status" value="1"/>
</dbReference>
<dbReference type="GO" id="GO:0009055">
    <property type="term" value="F:electron transfer activity"/>
    <property type="evidence" value="ECO:0007669"/>
    <property type="project" value="TreeGrafter"/>
</dbReference>
<dbReference type="GO" id="GO:0045454">
    <property type="term" value="P:cell redox homeostasis"/>
    <property type="evidence" value="ECO:0007669"/>
    <property type="project" value="TreeGrafter"/>
</dbReference>
<dbReference type="InterPro" id="IPR011911">
    <property type="entry name" value="GlrX_YruB"/>
</dbReference>
<dbReference type="CDD" id="cd02976">
    <property type="entry name" value="NrdH"/>
    <property type="match status" value="1"/>
</dbReference>
<dbReference type="RefSeq" id="WP_073073050.1">
    <property type="nucleotide sequence ID" value="NZ_FQXN01000004.1"/>
</dbReference>
<dbReference type="NCBIfam" id="TIGR02196">
    <property type="entry name" value="GlrX_YruB"/>
    <property type="match status" value="1"/>
</dbReference>
<gene>
    <name evidence="2" type="ORF">SAMN02745199_1101</name>
</gene>
<dbReference type="InterPro" id="IPR036249">
    <property type="entry name" value="Thioredoxin-like_sf"/>
</dbReference>
<dbReference type="OrthoDB" id="9795531at2"/>
<dbReference type="InterPro" id="IPR002109">
    <property type="entry name" value="Glutaredoxin"/>
</dbReference>
<dbReference type="STRING" id="1123380.SAMN02745199_1101"/>
<evidence type="ECO:0000259" key="1">
    <source>
        <dbReference type="Pfam" id="PF00462"/>
    </source>
</evidence>
<dbReference type="PANTHER" id="PTHR34386">
    <property type="entry name" value="GLUTAREDOXIN"/>
    <property type="match status" value="1"/>
</dbReference>
<proteinExistence type="predicted"/>
<evidence type="ECO:0000313" key="2">
    <source>
        <dbReference type="EMBL" id="SHH44264.1"/>
    </source>
</evidence>
<dbReference type="Proteomes" id="UP000242592">
    <property type="component" value="Unassembled WGS sequence"/>
</dbReference>
<name>A0A1M5T0F2_9BACT</name>
<sequence length="80" mass="9156">MQHLKITIYTTPTCPYCKKAKNYFKQLGLKFKEYDVSKDQKAAEKMYKKSGQLGVPVIEIGNQVIIGFDKSKIDRILGIN</sequence>